<feature type="domain" description="Iron-binding zinc finger CDGSH type" evidence="5">
    <location>
        <begin position="45"/>
        <end position="82"/>
    </location>
</feature>
<keyword evidence="4" id="KW-0411">Iron-sulfur</keyword>
<feature type="domain" description="Iron-binding zinc finger CDGSH type" evidence="5">
    <location>
        <begin position="4"/>
        <end position="44"/>
    </location>
</feature>
<reference evidence="6 7" key="1">
    <citation type="submission" date="2018-02" db="EMBL/GenBank/DDBJ databases">
        <title>Genome sequencing of Solimonas sp. HR-BB.</title>
        <authorList>
            <person name="Lee Y."/>
            <person name="Jeon C.O."/>
        </authorList>
    </citation>
    <scope>NUCLEOTIDE SEQUENCE [LARGE SCALE GENOMIC DNA]</scope>
    <source>
        <strain evidence="6 7">HR-BB</strain>
    </source>
</reference>
<dbReference type="InterPro" id="IPR042216">
    <property type="entry name" value="MitoNEET_CISD"/>
</dbReference>
<evidence type="ECO:0000256" key="1">
    <source>
        <dbReference type="ARBA" id="ARBA00022714"/>
    </source>
</evidence>
<evidence type="ECO:0000313" key="6">
    <source>
        <dbReference type="EMBL" id="PPE73363.1"/>
    </source>
</evidence>
<dbReference type="GO" id="GO:0051537">
    <property type="term" value="F:2 iron, 2 sulfur cluster binding"/>
    <property type="evidence" value="ECO:0007669"/>
    <property type="project" value="UniProtKB-KW"/>
</dbReference>
<organism evidence="6 7">
    <name type="scientific">Solimonas fluminis</name>
    <dbReference type="NCBI Taxonomy" id="2086571"/>
    <lineage>
        <taxon>Bacteria</taxon>
        <taxon>Pseudomonadati</taxon>
        <taxon>Pseudomonadota</taxon>
        <taxon>Gammaproteobacteria</taxon>
        <taxon>Nevskiales</taxon>
        <taxon>Nevskiaceae</taxon>
        <taxon>Solimonas</taxon>
    </lineage>
</organism>
<dbReference type="InterPro" id="IPR018967">
    <property type="entry name" value="FeS-contain_CDGSH-typ"/>
</dbReference>
<evidence type="ECO:0000256" key="4">
    <source>
        <dbReference type="ARBA" id="ARBA00023014"/>
    </source>
</evidence>
<sequence>MQPEIPMRAACPLDLEPGDYLWCACGRSRRQPFCDGSHEGSGFSPLPFTIKPGRVRTHWLCGCKHTRHPPFCDASHNRLPRS</sequence>
<keyword evidence="1" id="KW-0001">2Fe-2S</keyword>
<dbReference type="Gene3D" id="3.40.5.90">
    <property type="entry name" value="CDGSH iron-sulfur domain, mitoNEET-type"/>
    <property type="match status" value="2"/>
</dbReference>
<protein>
    <submittedName>
        <fullName evidence="6">Cytochrome C551</fullName>
    </submittedName>
</protein>
<dbReference type="AlphaFoldDB" id="A0A2S5TEE7"/>
<keyword evidence="2" id="KW-0479">Metal-binding</keyword>
<dbReference type="GO" id="GO:0046872">
    <property type="term" value="F:metal ion binding"/>
    <property type="evidence" value="ECO:0007669"/>
    <property type="project" value="UniProtKB-KW"/>
</dbReference>
<keyword evidence="3" id="KW-0408">Iron</keyword>
<dbReference type="Proteomes" id="UP000238220">
    <property type="component" value="Unassembled WGS sequence"/>
</dbReference>
<dbReference type="InterPro" id="IPR052950">
    <property type="entry name" value="CISD"/>
</dbReference>
<evidence type="ECO:0000313" key="7">
    <source>
        <dbReference type="Proteomes" id="UP000238220"/>
    </source>
</evidence>
<dbReference type="PANTHER" id="PTHR46491:SF3">
    <property type="entry name" value="CDGSH IRON-SULFUR DOMAIN-CONTAINING PROTEIN 3, MITOCHONDRIAL"/>
    <property type="match status" value="1"/>
</dbReference>
<evidence type="ECO:0000256" key="3">
    <source>
        <dbReference type="ARBA" id="ARBA00023004"/>
    </source>
</evidence>
<proteinExistence type="predicted"/>
<comment type="caution">
    <text evidence="6">The sequence shown here is derived from an EMBL/GenBank/DDBJ whole genome shotgun (WGS) entry which is preliminary data.</text>
</comment>
<keyword evidence="7" id="KW-1185">Reference proteome</keyword>
<dbReference type="PANTHER" id="PTHR46491">
    <property type="entry name" value="CDGSH IRON SULFUR DOMAIN PROTEIN HOMOLOG"/>
    <property type="match status" value="1"/>
</dbReference>
<gene>
    <name evidence="6" type="ORF">C3942_13920</name>
</gene>
<name>A0A2S5TEE7_9GAMM</name>
<dbReference type="SMART" id="SM00704">
    <property type="entry name" value="ZnF_CDGSH"/>
    <property type="match status" value="2"/>
</dbReference>
<dbReference type="EMBL" id="PSNW01000007">
    <property type="protein sequence ID" value="PPE73363.1"/>
    <property type="molecule type" value="Genomic_DNA"/>
</dbReference>
<dbReference type="Pfam" id="PF09360">
    <property type="entry name" value="zf-CDGSH"/>
    <property type="match status" value="1"/>
</dbReference>
<accession>A0A2S5TEE7</accession>
<dbReference type="OrthoDB" id="9795032at2"/>
<evidence type="ECO:0000256" key="2">
    <source>
        <dbReference type="ARBA" id="ARBA00022723"/>
    </source>
</evidence>
<dbReference type="GO" id="GO:0005737">
    <property type="term" value="C:cytoplasm"/>
    <property type="evidence" value="ECO:0007669"/>
    <property type="project" value="UniProtKB-ARBA"/>
</dbReference>
<evidence type="ECO:0000259" key="5">
    <source>
        <dbReference type="SMART" id="SM00704"/>
    </source>
</evidence>